<sequence>MIKKIENFQYDNLNLEYLKIDNSKEKNLIFVHGFSSEFNYFTDLFDNFSDYNIYGLNMPGHGKSEFNFDKMNLLYFKDIFINFVNSLNIKNITLIGHSMGGGIAMMVVPQLKKIIDKIILVGPMSRSGLSRVQEFEECFFPRNIKDYQKLVNLCYYDPNIILLNSEIMNNVSNYLKTSKSLDAVYKLGHSLPNLENMDSIETGLKSFDKPLLLIYGEADGIIDLQNIDNYYLSCKSDVEIVVIKKSGHSIWKENKKDFIDQVNRFLSEK</sequence>
<dbReference type="GO" id="GO:0052689">
    <property type="term" value="F:carboxylic ester hydrolase activity"/>
    <property type="evidence" value="ECO:0007669"/>
    <property type="project" value="UniProtKB-KW"/>
</dbReference>
<evidence type="ECO:0000256" key="2">
    <source>
        <dbReference type="ARBA" id="ARBA00022487"/>
    </source>
</evidence>
<organism evidence="4 5">
    <name type="scientific">Mycoplasmopsis pullorum</name>
    <dbReference type="NCBI Taxonomy" id="48003"/>
    <lineage>
        <taxon>Bacteria</taxon>
        <taxon>Bacillati</taxon>
        <taxon>Mycoplasmatota</taxon>
        <taxon>Mycoplasmoidales</taxon>
        <taxon>Metamycoplasmataceae</taxon>
        <taxon>Mycoplasmopsis</taxon>
    </lineage>
</organism>
<dbReference type="PRINTS" id="PR00111">
    <property type="entry name" value="ABHYDROLASE"/>
</dbReference>
<dbReference type="KEGG" id="mpul:BLA55_02305"/>
<proteinExistence type="inferred from homology"/>
<keyword evidence="5" id="KW-1185">Reference proteome</keyword>
<reference evidence="5" key="1">
    <citation type="submission" date="2016-10" db="EMBL/GenBank/DDBJ databases">
        <authorList>
            <person name="Beylefeld A."/>
            <person name="Abolnik C."/>
        </authorList>
    </citation>
    <scope>NUCLEOTIDE SEQUENCE [LARGE SCALE GENOMIC DNA]</scope>
    <source>
        <strain evidence="5">B359_6</strain>
    </source>
</reference>
<dbReference type="AlphaFoldDB" id="A0A1L4FS89"/>
<comment type="similarity">
    <text evidence="1">Belongs to the lipase/esterase LIP3/BchO family.</text>
</comment>
<dbReference type="Gene3D" id="3.40.50.1820">
    <property type="entry name" value="alpha/beta hydrolase"/>
    <property type="match status" value="1"/>
</dbReference>
<keyword evidence="2" id="KW-0378">Hydrolase</keyword>
<accession>A0A1L4FS89</accession>
<dbReference type="GO" id="GO:0016020">
    <property type="term" value="C:membrane"/>
    <property type="evidence" value="ECO:0007669"/>
    <property type="project" value="TreeGrafter"/>
</dbReference>
<evidence type="ECO:0000259" key="3">
    <source>
        <dbReference type="Pfam" id="PF00561"/>
    </source>
</evidence>
<feature type="domain" description="AB hydrolase-1" evidence="3">
    <location>
        <begin position="28"/>
        <end position="250"/>
    </location>
</feature>
<gene>
    <name evidence="4" type="ORF">BLA55_02305</name>
</gene>
<dbReference type="Pfam" id="PF00561">
    <property type="entry name" value="Abhydrolase_1"/>
    <property type="match status" value="1"/>
</dbReference>
<dbReference type="RefSeq" id="WP_073372485.1">
    <property type="nucleotide sequence ID" value="NZ_CP017813.1"/>
</dbReference>
<dbReference type="InterPro" id="IPR050266">
    <property type="entry name" value="AB_hydrolase_sf"/>
</dbReference>
<evidence type="ECO:0000313" key="5">
    <source>
        <dbReference type="Proteomes" id="UP000184322"/>
    </source>
</evidence>
<name>A0A1L4FS89_9BACT</name>
<dbReference type="InterPro" id="IPR029058">
    <property type="entry name" value="AB_hydrolase_fold"/>
</dbReference>
<keyword evidence="2" id="KW-0719">Serine esterase</keyword>
<dbReference type="PANTHER" id="PTHR43798:SF33">
    <property type="entry name" value="HYDROLASE, PUTATIVE (AFU_ORTHOLOGUE AFUA_2G14860)-RELATED"/>
    <property type="match status" value="1"/>
</dbReference>
<protein>
    <recommendedName>
        <fullName evidence="3">AB hydrolase-1 domain-containing protein</fullName>
    </recommendedName>
</protein>
<dbReference type="Proteomes" id="UP000184322">
    <property type="component" value="Chromosome"/>
</dbReference>
<dbReference type="STRING" id="48003.BLA55_02305"/>
<dbReference type="OrthoDB" id="403987at2"/>
<dbReference type="EMBL" id="CP017813">
    <property type="protein sequence ID" value="APJ38481.1"/>
    <property type="molecule type" value="Genomic_DNA"/>
</dbReference>
<dbReference type="InterPro" id="IPR000073">
    <property type="entry name" value="AB_hydrolase_1"/>
</dbReference>
<evidence type="ECO:0000313" key="4">
    <source>
        <dbReference type="EMBL" id="APJ38481.1"/>
    </source>
</evidence>
<dbReference type="PANTHER" id="PTHR43798">
    <property type="entry name" value="MONOACYLGLYCEROL LIPASE"/>
    <property type="match status" value="1"/>
</dbReference>
<dbReference type="SUPFAM" id="SSF53474">
    <property type="entry name" value="alpha/beta-Hydrolases"/>
    <property type="match status" value="1"/>
</dbReference>
<evidence type="ECO:0000256" key="1">
    <source>
        <dbReference type="ARBA" id="ARBA00006989"/>
    </source>
</evidence>